<dbReference type="Gene3D" id="3.90.960.10">
    <property type="entry name" value="YbaK/aminoacyl-tRNA synthetase-associated domain"/>
    <property type="match status" value="1"/>
</dbReference>
<dbReference type="EMBL" id="JAODBU010000007">
    <property type="protein sequence ID" value="MCT7398983.1"/>
    <property type="molecule type" value="Genomic_DNA"/>
</dbReference>
<keyword evidence="3 4" id="KW-0456">Lyase</keyword>
<evidence type="ECO:0000256" key="1">
    <source>
        <dbReference type="ARBA" id="ARBA00009798"/>
    </source>
</evidence>
<comment type="caution">
    <text evidence="6">The sequence shown here is derived from an EMBL/GenBank/DDBJ whole genome shotgun (WGS) entry which is preliminary data.</text>
</comment>
<sequence>MKAKDEKTNVMRVLDSKKIKYQHYYYGDTDAISGTDVAKALGQNPECVFKTLVTEGKTKNHYVFIVPVEKELDLKKAAKAVGEKSIQMIKSKELLPLTGYIHGGCSPIGMKKLFKTTIDSSVEKVEKFCVSGGKIGYQVEITLEDLRKVIPVQTAEITV</sequence>
<dbReference type="CDD" id="cd00002">
    <property type="entry name" value="YbaK_deacylase"/>
    <property type="match status" value="1"/>
</dbReference>
<name>A0ABT2M0B3_9FIRM</name>
<keyword evidence="2 4" id="KW-0648">Protein biosynthesis</keyword>
<evidence type="ECO:0000256" key="2">
    <source>
        <dbReference type="ARBA" id="ARBA00022917"/>
    </source>
</evidence>
<evidence type="ECO:0000256" key="4">
    <source>
        <dbReference type="PIRNR" id="PIRNR006181"/>
    </source>
</evidence>
<evidence type="ECO:0000259" key="5">
    <source>
        <dbReference type="Pfam" id="PF04073"/>
    </source>
</evidence>
<dbReference type="InterPro" id="IPR004369">
    <property type="entry name" value="Prolyl-tRNA_editing_YbaK/EbsC"/>
</dbReference>
<dbReference type="PANTHER" id="PTHR30411">
    <property type="entry name" value="CYTOPLASMIC PROTEIN"/>
    <property type="match status" value="1"/>
</dbReference>
<dbReference type="PANTHER" id="PTHR30411:SF0">
    <property type="entry name" value="CYS-TRNA(PRO)_CYS-TRNA(CYS) DEACYLASE YBAK"/>
    <property type="match status" value="1"/>
</dbReference>
<dbReference type="EC" id="4.2.-.-" evidence="4"/>
<dbReference type="RefSeq" id="WP_117910340.1">
    <property type="nucleotide sequence ID" value="NZ_JAODBU010000007.1"/>
</dbReference>
<evidence type="ECO:0000256" key="3">
    <source>
        <dbReference type="ARBA" id="ARBA00023239"/>
    </source>
</evidence>
<gene>
    <name evidence="6" type="primary">ybaK</name>
    <name evidence="6" type="ORF">N5B56_07805</name>
</gene>
<dbReference type="InterPro" id="IPR007214">
    <property type="entry name" value="YbaK/aa-tRNA-synth-assoc-dom"/>
</dbReference>
<reference evidence="6" key="1">
    <citation type="submission" date="2022-09" db="EMBL/GenBank/DDBJ databases">
        <title>Eubacterium sp. LFL-14 isolated from human feces.</title>
        <authorList>
            <person name="Liu F."/>
        </authorList>
    </citation>
    <scope>NUCLEOTIDE SEQUENCE</scope>
    <source>
        <strain evidence="6">LFL-14</strain>
    </source>
</reference>
<dbReference type="PIRSF" id="PIRSF006181">
    <property type="entry name" value="EbsC_YbaK"/>
    <property type="match status" value="1"/>
</dbReference>
<keyword evidence="7" id="KW-1185">Reference proteome</keyword>
<accession>A0ABT2M0B3</accession>
<comment type="similarity">
    <text evidence="1 4">Belongs to the prolyl-tRNA editing family. YbaK/EbsC subfamily.</text>
</comment>
<proteinExistence type="inferred from homology"/>
<organism evidence="6 7">
    <name type="scientific">Eubacterium album</name>
    <dbReference type="NCBI Taxonomy" id="2978477"/>
    <lineage>
        <taxon>Bacteria</taxon>
        <taxon>Bacillati</taxon>
        <taxon>Bacillota</taxon>
        <taxon>Clostridia</taxon>
        <taxon>Eubacteriales</taxon>
        <taxon>Eubacteriaceae</taxon>
        <taxon>Eubacterium</taxon>
    </lineage>
</organism>
<dbReference type="NCBIfam" id="TIGR00011">
    <property type="entry name" value="YbaK_EbsC"/>
    <property type="match status" value="1"/>
</dbReference>
<evidence type="ECO:0000313" key="7">
    <source>
        <dbReference type="Proteomes" id="UP001431199"/>
    </source>
</evidence>
<dbReference type="SUPFAM" id="SSF55826">
    <property type="entry name" value="YbaK/ProRS associated domain"/>
    <property type="match status" value="1"/>
</dbReference>
<evidence type="ECO:0000313" key="6">
    <source>
        <dbReference type="EMBL" id="MCT7398983.1"/>
    </source>
</evidence>
<protein>
    <recommendedName>
        <fullName evidence="4">Cys-tRNA(Pro)/Cys-tRNA(Cys) deacylase</fullName>
        <ecNumber evidence="4">4.2.-.-</ecNumber>
    </recommendedName>
</protein>
<dbReference type="InterPro" id="IPR036754">
    <property type="entry name" value="YbaK/aa-tRNA-synt-asso_dom_sf"/>
</dbReference>
<dbReference type="Proteomes" id="UP001431199">
    <property type="component" value="Unassembled WGS sequence"/>
</dbReference>
<dbReference type="Pfam" id="PF04073">
    <property type="entry name" value="tRNA_edit"/>
    <property type="match status" value="1"/>
</dbReference>
<feature type="domain" description="YbaK/aminoacyl-tRNA synthetase-associated" evidence="5">
    <location>
        <begin position="36"/>
        <end position="148"/>
    </location>
</feature>